<dbReference type="RefSeq" id="WP_165638117.1">
    <property type="nucleotide sequence ID" value="NZ_JAVJPO010000015.1"/>
</dbReference>
<evidence type="ECO:0000256" key="2">
    <source>
        <dbReference type="SAM" id="Phobius"/>
    </source>
</evidence>
<feature type="region of interest" description="Disordered" evidence="1">
    <location>
        <begin position="1"/>
        <end position="78"/>
    </location>
</feature>
<proteinExistence type="predicted"/>
<keyword evidence="4" id="KW-1185">Reference proteome</keyword>
<evidence type="ECO:0008006" key="5">
    <source>
        <dbReference type="Google" id="ProtNLM"/>
    </source>
</evidence>
<reference evidence="3 4" key="1">
    <citation type="submission" date="2020-03" db="EMBL/GenBank/DDBJ databases">
        <title>Chryseoglobus sp. isolated from a deep-sea seamount.</title>
        <authorList>
            <person name="Zhang D.-C."/>
        </authorList>
    </citation>
    <scope>NUCLEOTIDE SEQUENCE [LARGE SCALE GENOMIC DNA]</scope>
    <source>
        <strain evidence="3 4">KN1116</strain>
    </source>
</reference>
<gene>
    <name evidence="3" type="ORF">FK219_010550</name>
</gene>
<name>A0A9E5JPY8_9MICO</name>
<dbReference type="InterPro" id="IPR011044">
    <property type="entry name" value="Quino_amine_DH_bsu"/>
</dbReference>
<feature type="transmembrane region" description="Helical" evidence="2">
    <location>
        <begin position="92"/>
        <end position="112"/>
    </location>
</feature>
<accession>A0A9E5JPY8</accession>
<keyword evidence="2" id="KW-1133">Transmembrane helix</keyword>
<keyword evidence="2" id="KW-0812">Transmembrane</keyword>
<sequence length="582" mass="60631">MSPTSSEPGEPRAPGEPRTGREPLAPGEPRAPVDPRAPSEPRTAGEARHPDGHDEPARHGGVHPEGEGTRRAAEAGRRLREQRELQRFQRTFWIVSGVLGAVAAVFLLLGALQGPKLATAQVDPQRATEQSGQQLRMFANQPLRDVDPSQVTVSPQTDVTVTVQDDLLVVQFDERLRYDTEYTVTVSDVAARSRDAVSTFSHAFETAGASVLYLDRGETEDEILRAEVSGTGRGEVVHAAPGIQAFAPVEGVLVVARDASSAAPDASGAAPGGGGEGAGGGDEGTGGGEAGTGGGDEGTGGGAAGSGASVLESILTESGDAETVRLPDGARVDRIIAPQAGTLLGLVLTEVVDEGTPQFSSALAYVDLAGDREVRLLEGLDGEPVRALDAVFLPGGSTLLVHALDQSLLRIDLLAPELVLPVDQLPTVWNLSTDGTRVSGSDSFGGLFLDLESGEETRLNPSLFEGEVVFGGETVLLSDERWVQKVAVPDASGGSFAIVVVVDDGSGESRQLARTIDDRGSIGALSVSPNDQYVAIEVTPSVEDAEPDGRRVNPRPTSITLQIIDIETGALVRSLEGFAPVW</sequence>
<dbReference type="AlphaFoldDB" id="A0A9E5JPY8"/>
<evidence type="ECO:0000313" key="4">
    <source>
        <dbReference type="Proteomes" id="UP000818266"/>
    </source>
</evidence>
<dbReference type="Proteomes" id="UP000818266">
    <property type="component" value="Unassembled WGS sequence"/>
</dbReference>
<evidence type="ECO:0000313" key="3">
    <source>
        <dbReference type="EMBL" id="NHF63669.1"/>
    </source>
</evidence>
<evidence type="ECO:0000256" key="1">
    <source>
        <dbReference type="SAM" id="MobiDB-lite"/>
    </source>
</evidence>
<keyword evidence="2" id="KW-0472">Membrane</keyword>
<dbReference type="EMBL" id="VIKT02000018">
    <property type="protein sequence ID" value="NHF63669.1"/>
    <property type="molecule type" value="Genomic_DNA"/>
</dbReference>
<feature type="compositionally biased region" description="Gly residues" evidence="1">
    <location>
        <begin position="270"/>
        <end position="305"/>
    </location>
</feature>
<feature type="compositionally biased region" description="Basic and acidic residues" evidence="1">
    <location>
        <begin position="31"/>
        <end position="78"/>
    </location>
</feature>
<dbReference type="SUPFAM" id="SSF50969">
    <property type="entry name" value="YVTN repeat-like/Quinoprotein amine dehydrogenase"/>
    <property type="match status" value="1"/>
</dbReference>
<organism evidence="3 4">
    <name type="scientific">Microcella pacifica</name>
    <dbReference type="NCBI Taxonomy" id="2591847"/>
    <lineage>
        <taxon>Bacteria</taxon>
        <taxon>Bacillati</taxon>
        <taxon>Actinomycetota</taxon>
        <taxon>Actinomycetes</taxon>
        <taxon>Micrococcales</taxon>
        <taxon>Microbacteriaceae</taxon>
        <taxon>Microcella</taxon>
    </lineage>
</organism>
<comment type="caution">
    <text evidence="3">The sequence shown here is derived from an EMBL/GenBank/DDBJ whole genome shotgun (WGS) entry which is preliminary data.</text>
</comment>
<protein>
    <recommendedName>
        <fullName evidence="5">SbsA Ig-like domain-containing protein</fullName>
    </recommendedName>
</protein>
<feature type="compositionally biased region" description="Basic and acidic residues" evidence="1">
    <location>
        <begin position="9"/>
        <end position="21"/>
    </location>
</feature>
<feature type="region of interest" description="Disordered" evidence="1">
    <location>
        <begin position="263"/>
        <end position="307"/>
    </location>
</feature>